<evidence type="ECO:0000256" key="5">
    <source>
        <dbReference type="ARBA" id="ARBA00022679"/>
    </source>
</evidence>
<evidence type="ECO:0000256" key="6">
    <source>
        <dbReference type="ARBA" id="ARBA00023304"/>
    </source>
</evidence>
<evidence type="ECO:0000256" key="4">
    <source>
        <dbReference type="ARBA" id="ARBA00022624"/>
    </source>
</evidence>
<dbReference type="PROSITE" id="PS50991">
    <property type="entry name" value="PYR_CT"/>
    <property type="match status" value="1"/>
</dbReference>
<dbReference type="SUPFAM" id="SSF51569">
    <property type="entry name" value="Aldolase"/>
    <property type="match status" value="1"/>
</dbReference>
<dbReference type="PANTHER" id="PTHR43538:SF1">
    <property type="entry name" value="(R)-CITRAMALATE SYNTHASE"/>
    <property type="match status" value="1"/>
</dbReference>
<sequence length="556" mass="60422">MAEVKLYDTTLRDGAQRERISFSVADKLKIVHELDKLGIHYIEGGWPGSNPKDIEFFERVKNIKLKNSKIVAFGSTRRKDIKPEDDLNLKALVDSGTGAACLVGKCWHIHVERALRTTLEENLNMISDSIAFLKQKGLEVFFDAEHFFDGYKDKPDYAIAALKAAESAGADCLVLCDTNGGTMPFEIKEIIEAAQYNVTMPLGIHAHNDAECAVANSIIAVQAGVSQVQGTINGYGERCGNANLCSIIPALQLKLGIEVMRPEQLKLLTEASLFVSEIANLSPYPQQAYVGQSAFAHKAGLHTSAVEREELGYAHIDPGLVGNIQRVVVSELAGKSTIILKAQELGIDLSNEPHKVTDILNRIKGLEHVGYHFEAADASLEILIRKSLGIQPHYFTLDRFRVIMEKREDGKVATEASIKLQVGGEEVITAAEGNGPINALDSALRKAIQSVYPALADIELNDFKVRVLDETKGTGAVTRVLIESGDGRSTWGTIGVSENIIEASWHALVDSIEYGLMHKRVHEENGFNGFDGINGINGVNGHSTPAETKSSETGGG</sequence>
<dbReference type="GO" id="GO:0009097">
    <property type="term" value="P:isoleucine biosynthetic process"/>
    <property type="evidence" value="ECO:0007669"/>
    <property type="project" value="UniProtKB-UniRule"/>
</dbReference>
<evidence type="ECO:0000313" key="11">
    <source>
        <dbReference type="EMBL" id="PIZ42381.1"/>
    </source>
</evidence>
<dbReference type="Gene3D" id="3.30.160.270">
    <property type="match status" value="1"/>
</dbReference>
<evidence type="ECO:0000259" key="10">
    <source>
        <dbReference type="PROSITE" id="PS50991"/>
    </source>
</evidence>
<comment type="caution">
    <text evidence="11">The sequence shown here is derived from an EMBL/GenBank/DDBJ whole genome shotgun (WGS) entry which is preliminary data.</text>
</comment>
<dbReference type="Pfam" id="PF00682">
    <property type="entry name" value="HMGL-like"/>
    <property type="match status" value="1"/>
</dbReference>
<dbReference type="InterPro" id="IPR005675">
    <property type="entry name" value="Citramal_synthase"/>
</dbReference>
<gene>
    <name evidence="11" type="ORF">COY37_00540</name>
</gene>
<dbReference type="GO" id="GO:0009098">
    <property type="term" value="P:L-leucine biosynthetic process"/>
    <property type="evidence" value="ECO:0007669"/>
    <property type="project" value="InterPro"/>
</dbReference>
<evidence type="ECO:0000256" key="1">
    <source>
        <dbReference type="ARBA" id="ARBA00004743"/>
    </source>
</evidence>
<evidence type="ECO:0000256" key="8">
    <source>
        <dbReference type="NCBIfam" id="TIGR00977"/>
    </source>
</evidence>
<dbReference type="PROSITE" id="PS00815">
    <property type="entry name" value="AIPM_HOMOCIT_SYNTH_1"/>
    <property type="match status" value="1"/>
</dbReference>
<dbReference type="EMBL" id="PFNG01000016">
    <property type="protein sequence ID" value="PIZ42381.1"/>
    <property type="molecule type" value="Genomic_DNA"/>
</dbReference>
<dbReference type="Pfam" id="PF22617">
    <property type="entry name" value="HCS_D2"/>
    <property type="match status" value="1"/>
</dbReference>
<dbReference type="EC" id="2.3.3.21" evidence="8"/>
<dbReference type="GO" id="GO:0043714">
    <property type="term" value="F:(R)-citramalate synthase activity"/>
    <property type="evidence" value="ECO:0007669"/>
    <property type="project" value="UniProtKB-UniRule"/>
</dbReference>
<protein>
    <recommendedName>
        <fullName evidence="8">Citramalate synthase</fullName>
        <ecNumber evidence="8">2.3.3.21</ecNumber>
    </recommendedName>
</protein>
<dbReference type="GO" id="GO:0003852">
    <property type="term" value="F:2-isopropylmalate synthase activity"/>
    <property type="evidence" value="ECO:0007669"/>
    <property type="project" value="InterPro"/>
</dbReference>
<dbReference type="Proteomes" id="UP000230956">
    <property type="component" value="Unassembled WGS sequence"/>
</dbReference>
<keyword evidence="3" id="KW-0028">Amino-acid biosynthesis</keyword>
<proteinExistence type="inferred from homology"/>
<dbReference type="InterPro" id="IPR013709">
    <property type="entry name" value="2-isopropylmalate_synth_dimer"/>
</dbReference>
<feature type="domain" description="Pyruvate carboxyltransferase" evidence="10">
    <location>
        <begin position="4"/>
        <end position="266"/>
    </location>
</feature>
<evidence type="ECO:0000256" key="2">
    <source>
        <dbReference type="ARBA" id="ARBA00006154"/>
    </source>
</evidence>
<evidence type="ECO:0000256" key="7">
    <source>
        <dbReference type="ARBA" id="ARBA00048263"/>
    </source>
</evidence>
<dbReference type="SUPFAM" id="SSF110921">
    <property type="entry name" value="2-isopropylmalate synthase LeuA, allosteric (dimerisation) domain"/>
    <property type="match status" value="1"/>
</dbReference>
<name>A0A2M7TBB9_9ACTN</name>
<dbReference type="UniPathway" id="UPA00047">
    <property type="reaction ID" value="UER00066"/>
</dbReference>
<dbReference type="PANTHER" id="PTHR43538">
    <property type="entry name" value="ALPHA-IPM SYNTHASE/HOMOCITRATE SYNTHASE"/>
    <property type="match status" value="1"/>
</dbReference>
<comment type="pathway">
    <text evidence="1">Amino-acid biosynthesis; L-isoleucine biosynthesis; 2-oxobutanoate from pyruvate: step 1/3.</text>
</comment>
<dbReference type="CDD" id="cd07941">
    <property type="entry name" value="DRE_TIM_LeuA3"/>
    <property type="match status" value="1"/>
</dbReference>
<dbReference type="SMART" id="SM00917">
    <property type="entry name" value="LeuA_dimer"/>
    <property type="match status" value="1"/>
</dbReference>
<dbReference type="Gene3D" id="1.10.238.260">
    <property type="match status" value="1"/>
</dbReference>
<keyword evidence="4" id="KW-0412">Isoleucine biosynthesis</keyword>
<dbReference type="InterPro" id="IPR054691">
    <property type="entry name" value="LeuA/HCS_post-cat"/>
</dbReference>
<dbReference type="InterPro" id="IPR013785">
    <property type="entry name" value="Aldolase_TIM"/>
</dbReference>
<dbReference type="NCBIfam" id="TIGR00977">
    <property type="entry name" value="citramal_synth"/>
    <property type="match status" value="1"/>
</dbReference>
<dbReference type="Pfam" id="PF08502">
    <property type="entry name" value="LeuA_dimer"/>
    <property type="match status" value="1"/>
</dbReference>
<organism evidence="11 12">
    <name type="scientific">Candidatus Aquicultor secundus</name>
    <dbReference type="NCBI Taxonomy" id="1973895"/>
    <lineage>
        <taxon>Bacteria</taxon>
        <taxon>Bacillati</taxon>
        <taxon>Actinomycetota</taxon>
        <taxon>Candidatus Aquicultoria</taxon>
        <taxon>Candidatus Aquicultorales</taxon>
        <taxon>Candidatus Aquicultoraceae</taxon>
        <taxon>Candidatus Aquicultor</taxon>
    </lineage>
</organism>
<comment type="similarity">
    <text evidence="2 9">Belongs to the alpha-IPM synthase/homocitrate synthase family.</text>
</comment>
<dbReference type="InterPro" id="IPR036230">
    <property type="entry name" value="LeuA_allosteric_dom_sf"/>
</dbReference>
<comment type="catalytic activity">
    <reaction evidence="7">
        <text>pyruvate + acetyl-CoA + H2O = (3R)-citramalate + CoA + H(+)</text>
        <dbReference type="Rhea" id="RHEA:19045"/>
        <dbReference type="ChEBI" id="CHEBI:15361"/>
        <dbReference type="ChEBI" id="CHEBI:15377"/>
        <dbReference type="ChEBI" id="CHEBI:15378"/>
        <dbReference type="ChEBI" id="CHEBI:30934"/>
        <dbReference type="ChEBI" id="CHEBI:57287"/>
        <dbReference type="ChEBI" id="CHEBI:57288"/>
        <dbReference type="EC" id="2.3.3.21"/>
    </reaction>
</comment>
<dbReference type="Gene3D" id="3.20.20.70">
    <property type="entry name" value="Aldolase class I"/>
    <property type="match status" value="1"/>
</dbReference>
<keyword evidence="6" id="KW-0100">Branched-chain amino acid biosynthesis</keyword>
<evidence type="ECO:0000256" key="9">
    <source>
        <dbReference type="RuleBase" id="RU003523"/>
    </source>
</evidence>
<evidence type="ECO:0000313" key="12">
    <source>
        <dbReference type="Proteomes" id="UP000230956"/>
    </source>
</evidence>
<dbReference type="InterPro" id="IPR002034">
    <property type="entry name" value="AIPM/Hcit_synth_CS"/>
</dbReference>
<accession>A0A2M7TBB9</accession>
<dbReference type="AlphaFoldDB" id="A0A2M7TBB9"/>
<dbReference type="RefSeq" id="WP_286678699.1">
    <property type="nucleotide sequence ID" value="NZ_MNXI01000099.1"/>
</dbReference>
<keyword evidence="5 9" id="KW-0808">Transferase</keyword>
<evidence type="ECO:0000256" key="3">
    <source>
        <dbReference type="ARBA" id="ARBA00022605"/>
    </source>
</evidence>
<dbReference type="InterPro" id="IPR000891">
    <property type="entry name" value="PYR_CT"/>
</dbReference>
<reference evidence="12" key="1">
    <citation type="submission" date="2017-09" db="EMBL/GenBank/DDBJ databases">
        <title>Depth-based differentiation of microbial function through sediment-hosted aquifers and enrichment of novel symbionts in the deep terrestrial subsurface.</title>
        <authorList>
            <person name="Probst A.J."/>
            <person name="Ladd B."/>
            <person name="Jarett J.K."/>
            <person name="Geller-Mcgrath D.E."/>
            <person name="Sieber C.M.K."/>
            <person name="Emerson J.B."/>
            <person name="Anantharaman K."/>
            <person name="Thomas B.C."/>
            <person name="Malmstrom R."/>
            <person name="Stieglmeier M."/>
            <person name="Klingl A."/>
            <person name="Woyke T."/>
            <person name="Ryan C.M."/>
            <person name="Banfield J.F."/>
        </authorList>
    </citation>
    <scope>NUCLEOTIDE SEQUENCE [LARGE SCALE GENOMIC DNA]</scope>
</reference>